<protein>
    <submittedName>
        <fullName evidence="1">Uncharacterized protein</fullName>
    </submittedName>
</protein>
<reference evidence="1 2" key="1">
    <citation type="submission" date="2020-06" db="EMBL/GenBank/DDBJ databases">
        <title>Rhizobium sp.nov. isolated from the tomato plant.</title>
        <authorList>
            <person name="Thin K.K."/>
            <person name="Zhang X."/>
            <person name="He S."/>
        </authorList>
    </citation>
    <scope>NUCLEOTIDE SEQUENCE [LARGE SCALE GENOMIC DNA]</scope>
    <source>
        <strain evidence="1 2">DBTS2</strain>
    </source>
</reference>
<evidence type="ECO:0000313" key="1">
    <source>
        <dbReference type="EMBL" id="NVP55284.1"/>
    </source>
</evidence>
<keyword evidence="2" id="KW-1185">Reference proteome</keyword>
<gene>
    <name evidence="1" type="ORF">HV823_08445</name>
</gene>
<dbReference type="EMBL" id="JABXYK010000004">
    <property type="protein sequence ID" value="NVP55284.1"/>
    <property type="molecule type" value="Genomic_DNA"/>
</dbReference>
<organism evidence="1 2">
    <name type="scientific">Mycoplana rhizolycopersici</name>
    <dbReference type="NCBI Taxonomy" id="2746702"/>
    <lineage>
        <taxon>Bacteria</taxon>
        <taxon>Pseudomonadati</taxon>
        <taxon>Pseudomonadota</taxon>
        <taxon>Alphaproteobacteria</taxon>
        <taxon>Hyphomicrobiales</taxon>
        <taxon>Rhizobiaceae</taxon>
        <taxon>Mycoplana</taxon>
    </lineage>
</organism>
<evidence type="ECO:0000313" key="2">
    <source>
        <dbReference type="Proteomes" id="UP000659172"/>
    </source>
</evidence>
<dbReference type="Proteomes" id="UP000659172">
    <property type="component" value="Unassembled WGS sequence"/>
</dbReference>
<sequence length="2161" mass="233535">MERLALKLYQIVAGKKTLVLEISQSGNRMIRRPAIDTVAFHHVELFDGEKRKLRLSLRVMAGKFSYYEDEDDHLALSMTLPFPLVRLTANDARFIAGYLINIPASNMFASDGSLYVQLTYRAAHVTSAPGLDYGIAKYYPIGTLSEAPGPLDGWIFGTDAPSALNGDAFPLPARLFREARGIIVQDITAIAPKPKFPNPRSVMIRPVGIRRNSRTSKSHDFVTFGTRLRIAPASSGTPGKATIVLDERNPSLDTAIDVAKGIEIELIPDAFSPAEIAAPQPASFYLRAGPLPPQPFATIWNERVVRPYLKALRTINDASDVSFVPELHNVRPAKDASGDFETLYDAVLRDMSGNTDPEELCAVAIRPVGRSAIFLADAVFPGLLTHAGKSVTRAVRVTVERTSLEETFEWFDAPPATAKAPEINVRIEAEGTGTGTGGPLRIGALDLDVPEAMRAKTGGMDIRIAVTFDPAAPGREHFATKEMDPKKKSGRARRPRAGEAVPRLRLRIEKFELRDARPGAQDPVPDAARAFDAVLQDLTRPEAGDSTQAKRERRIARNLSRETPVVIVDAAVNGSYGETPFFLRGDETTATNRNRHLALTLHREPLASGTSPAQQKKRTIVVDPEPFAIAMVDVPTFVPSASDAQENDGEIANWELSENGGAKWEVAGVTEGFDLYFPPQATGEAFEKGEPWPSISAAGSEVALDYRLGTVSRLALLSSYYRQRYSEAPWNVRRVLGFAGERAPGAGLRTARMEFLYGLAGRMTTPGLRLTEHGARIGAIRDPLPARPAGIRRRLAAASSSAPTSAQPLVEAELYDRFRDLCASFAKLYGTRLAAFEAYREGSYGPLSVEEKVAFELRDDADLDREPWNPESASAGLRGGATRGFESSNIFEEVMKEPRSTRGQIVQPGFSALGGSGFVRAFFADDKTRIVSDTNFGRTETYSVERIGRIGVFWNIAKHVIVYERTVLPHDQFADQQAGQHFGRPIVRKAAEYIDIIQSDRTYPESGAAPRSRGFVEACLFRSRRIPVDGRWGRDVNGGWIVPLWQPDADPEVYPKPDIRLQIAAAHMDTAASTQARLSDPSQLVFFTTTRKEGDDPNLWASCAGIDFVNAPPPLPVGKPVIDAADPDAPAPDEMMRDPLFDACTFDLDTSGTAANLMDGRSAADPVGAVLENVTMMRSSSSGQDGGGPGKALAVRQELDRVLTDARRLERVLDDGLAQAQAALASLGRLSLHRPDEAAIRRALDAEIDRLGTIKSVIRKEAANARQAIGAAARRAKDAFADAKSHWTDKVDTAEARLWSGVEAALVARADQLLKASEALIDGFDKLAEGVTPSTAEVLARRIEEALTPVRTAIARSPGKVGEALSRLDRAIDGFAGEMNAARNTLKTAAAKLRDELEAAEPDEARTLVASYDALHRSLLAKLETIAVTARRQLPRSIKTLQLFAGGKKTLDEFLNDVRDTLVSLHRQALKTAQNAAFDLAAIQTAVGAAIDKAIASLDGACLDLTGLVAQGRQMAADSDDAVAAFGRDLDQHLTDEIDKFHAVCAVVGSSIEEKLAALRTALGALRSFAVDLAGKAAATKDAIKRASGNLLDEFGATVDVVEQEIADSIAMVQTAQDAISSLEDRLIRSVDECIAALKAGTGDLTAIIADAAGKLGDAADAVAAGLRQQVPASISDQIRILEAGYERLSQAPTFQNPGDTLALVRAAGTSPILPNLKFNRERIAYFFDDARDAIRTSPVVALMNRLDDDLKALGIRVPTDEILDRLVPKGMDQFDFGKLFPDLGGLKLDGLFRNLKMPASLNEKVKLTHGFDKATLTAWAKAEAAAPFPDRCEIFEAGPLELSMAGGRFEALADFAAGLDGITRRTTRGEIVGDWQLAFSGRPLVTLERTRVTFEDGKGLDVDIDPSRIRLDRSIRFLSDLVKSFSEPGAGFFLEMLEEEGFPAGLAARLELPMPPLSFGAFSATGLRFSSSFALIKARSGGKRGDFALSTTLAMGRKAEPFALRVWLMVGGGWLETRATYFPASGRLSSAVSIGLTAGLGLDFAFGPCRGFVYAMFGVYAEFESDGGGGTSFSIAVIFLLRGGIVILGRFNIGLSLLLELVYRDDGSMVGRGTIEVSFRICWCCEIKVRQSVTYHLVKSSSSGKAAAASSRPHYLDSFA</sequence>
<accession>A0ABX2QC34</accession>
<comment type="caution">
    <text evidence="1">The sequence shown here is derived from an EMBL/GenBank/DDBJ whole genome shotgun (WGS) entry which is preliminary data.</text>
</comment>
<name>A0ABX2QC34_9HYPH</name>
<proteinExistence type="predicted"/>
<dbReference type="RefSeq" id="WP_176949274.1">
    <property type="nucleotide sequence ID" value="NZ_JABXYK010000004.1"/>
</dbReference>